<proteinExistence type="predicted"/>
<accession>A0ABZ2YFN5</accession>
<gene>
    <name evidence="1" type="ORF">M33023_05810</name>
</gene>
<organism evidence="1 2">
    <name type="scientific">Candidatus Phytoplasma asteris</name>
    <dbReference type="NCBI Taxonomy" id="85620"/>
    <lineage>
        <taxon>Bacteria</taxon>
        <taxon>Bacillati</taxon>
        <taxon>Mycoplasmatota</taxon>
        <taxon>Mollicutes</taxon>
        <taxon>Acholeplasmatales</taxon>
        <taxon>Acholeplasmataceae</taxon>
        <taxon>Candidatus Phytoplasma</taxon>
        <taxon>16SrI (Aster yellows group)</taxon>
    </lineage>
</organism>
<name>A0ABZ2YFN5_9MOLU</name>
<dbReference type="EMBL" id="CP128397">
    <property type="protein sequence ID" value="WZN38715.1"/>
    <property type="molecule type" value="Genomic_DNA"/>
</dbReference>
<evidence type="ECO:0000313" key="1">
    <source>
        <dbReference type="EMBL" id="WZN38715.1"/>
    </source>
</evidence>
<sequence>MQFRNQRLNHKVFNETVAINEPQIQTLKKYKKTHPNKIKGVSGTKL</sequence>
<evidence type="ECO:0000313" key="2">
    <source>
        <dbReference type="Proteomes" id="UP001470586"/>
    </source>
</evidence>
<dbReference type="Proteomes" id="UP001470586">
    <property type="component" value="Chromosome"/>
</dbReference>
<keyword evidence="2" id="KW-1185">Reference proteome</keyword>
<reference evidence="1" key="1">
    <citation type="submission" date="2023-06" db="EMBL/GenBank/DDBJ databases">
        <title>Complete Genome of Candidatus Phytoplasma asteris M33.</title>
        <authorList>
            <person name="Toth R."/>
            <person name="Ilic A.-M."/>
            <person name="Huettel B."/>
            <person name="Duduk B."/>
            <person name="Kube M."/>
        </authorList>
    </citation>
    <scope>NUCLEOTIDE SEQUENCE [LARGE SCALE GENOMIC DNA]</scope>
    <source>
        <strain evidence="1">M33</strain>
    </source>
</reference>
<protein>
    <submittedName>
        <fullName evidence="1">Uncharacterized protein</fullName>
    </submittedName>
</protein>